<dbReference type="InterPro" id="IPR016040">
    <property type="entry name" value="NAD(P)-bd_dom"/>
</dbReference>
<evidence type="ECO:0000313" key="3">
    <source>
        <dbReference type="Proteomes" id="UP000579153"/>
    </source>
</evidence>
<dbReference type="PANTHER" id="PTHR43162:SF1">
    <property type="entry name" value="PRESTALK A DIFFERENTIATION PROTEIN A"/>
    <property type="match status" value="1"/>
</dbReference>
<dbReference type="InterPro" id="IPR036291">
    <property type="entry name" value="NAD(P)-bd_dom_sf"/>
</dbReference>
<dbReference type="Gene3D" id="3.40.50.720">
    <property type="entry name" value="NAD(P)-binding Rossmann-like Domain"/>
    <property type="match status" value="1"/>
</dbReference>
<protein>
    <submittedName>
        <fullName evidence="2">Uncharacterized protein YbjT (DUF2867 family)</fullName>
    </submittedName>
</protein>
<dbReference type="Gene3D" id="3.90.25.10">
    <property type="entry name" value="UDP-galactose 4-epimerase, domain 1"/>
    <property type="match status" value="1"/>
</dbReference>
<name>A0A7W9GCN0_9ACTN</name>
<dbReference type="InterPro" id="IPR051604">
    <property type="entry name" value="Ergot_Alk_Oxidoreductase"/>
</dbReference>
<organism evidence="2 3">
    <name type="scientific">Nonomuraea jabiensis</name>
    <dbReference type="NCBI Taxonomy" id="882448"/>
    <lineage>
        <taxon>Bacteria</taxon>
        <taxon>Bacillati</taxon>
        <taxon>Actinomycetota</taxon>
        <taxon>Actinomycetes</taxon>
        <taxon>Streptosporangiales</taxon>
        <taxon>Streptosporangiaceae</taxon>
        <taxon>Nonomuraea</taxon>
    </lineage>
</organism>
<dbReference type="EMBL" id="JACHMB010000001">
    <property type="protein sequence ID" value="MBB5781342.1"/>
    <property type="molecule type" value="Genomic_DNA"/>
</dbReference>
<sequence>MTILVTGARGHVARGLVQRLLATGRARVPAVRAGGRNPGAARLPAGVETVLCDLADPDTFDTALAGVTRVFLYAERRGLDDFVTRAATAGVEHIVLLSALLADPDSTDAIGRMHGDAEQVVARSGIAWTFLRPGAFATNTLQWAPSVRAEGVVRDPFPDSRSAPVHEADIAAVAALALTEPGHEGATYPLTGPELVSRRRQAELIGEAIGRPVRFAVQDLDEYRAELSAWTTPQVAEVVIKESAAAVDRPMPATDTVEKVTGRPARTYGEWARDHAGDFRDEPS</sequence>
<accession>A0A7W9GCN0</accession>
<gene>
    <name evidence="2" type="ORF">HD596_008098</name>
</gene>
<evidence type="ECO:0000313" key="2">
    <source>
        <dbReference type="EMBL" id="MBB5781342.1"/>
    </source>
</evidence>
<proteinExistence type="predicted"/>
<dbReference type="RefSeq" id="WP_185074655.1">
    <property type="nucleotide sequence ID" value="NZ_JACHMB010000001.1"/>
</dbReference>
<dbReference type="AlphaFoldDB" id="A0A7W9GCN0"/>
<dbReference type="SUPFAM" id="SSF51735">
    <property type="entry name" value="NAD(P)-binding Rossmann-fold domains"/>
    <property type="match status" value="1"/>
</dbReference>
<keyword evidence="3" id="KW-1185">Reference proteome</keyword>
<dbReference type="PANTHER" id="PTHR43162">
    <property type="match status" value="1"/>
</dbReference>
<dbReference type="Pfam" id="PF13460">
    <property type="entry name" value="NAD_binding_10"/>
    <property type="match status" value="1"/>
</dbReference>
<evidence type="ECO:0000259" key="1">
    <source>
        <dbReference type="Pfam" id="PF13460"/>
    </source>
</evidence>
<comment type="caution">
    <text evidence="2">The sequence shown here is derived from an EMBL/GenBank/DDBJ whole genome shotgun (WGS) entry which is preliminary data.</text>
</comment>
<dbReference type="Proteomes" id="UP000579153">
    <property type="component" value="Unassembled WGS sequence"/>
</dbReference>
<reference evidence="2 3" key="1">
    <citation type="submission" date="2020-08" db="EMBL/GenBank/DDBJ databases">
        <title>Sequencing the genomes of 1000 actinobacteria strains.</title>
        <authorList>
            <person name="Klenk H.-P."/>
        </authorList>
    </citation>
    <scope>NUCLEOTIDE SEQUENCE [LARGE SCALE GENOMIC DNA]</scope>
    <source>
        <strain evidence="2 3">DSM 45507</strain>
    </source>
</reference>
<feature type="domain" description="NAD(P)-binding" evidence="1">
    <location>
        <begin position="7"/>
        <end position="181"/>
    </location>
</feature>